<feature type="region of interest" description="Disordered" evidence="1">
    <location>
        <begin position="83"/>
        <end position="104"/>
    </location>
</feature>
<dbReference type="STRING" id="1874317.BKP64_07135"/>
<evidence type="ECO:0000256" key="1">
    <source>
        <dbReference type="SAM" id="MobiDB-lite"/>
    </source>
</evidence>
<dbReference type="InterPro" id="IPR005247">
    <property type="entry name" value="YbhB_YbcL/LppC-like"/>
</dbReference>
<dbReference type="EMBL" id="CP017715">
    <property type="protein sequence ID" value="AOY87962.1"/>
    <property type="molecule type" value="Genomic_DNA"/>
</dbReference>
<dbReference type="OrthoDB" id="9797506at2"/>
<dbReference type="InterPro" id="IPR036610">
    <property type="entry name" value="PEBP-like_sf"/>
</dbReference>
<dbReference type="KEGG" id="msq:BKP64_07135"/>
<sequence length="158" mass="17106">MTFALSSMTLTCPDFGPDGQIDTRHTGEGADLSPALAWHGAPEGTQSYAVICHDPDAPQVKNSSYGFVHWVLYNLPISTPHLEEGSGKGTQGTNDFGTSGYGGPMPPKGHGRHHYYFWVLALDQELDLPAGLSLSELLEKVEAHLIGMNRLVGVFQRD</sequence>
<accession>A0A1D9GJZ5</accession>
<gene>
    <name evidence="2" type="ORF">BKP64_07135</name>
</gene>
<keyword evidence="3" id="KW-1185">Reference proteome</keyword>
<reference evidence="2 3" key="1">
    <citation type="submission" date="2016-10" db="EMBL/GenBank/DDBJ databases">
        <title>Marinobacter salinus sp. nov., a moderately halophilic bacterium isolated from a tidal flat environment.</title>
        <authorList>
            <person name="Park S.-J."/>
        </authorList>
    </citation>
    <scope>NUCLEOTIDE SEQUENCE [LARGE SCALE GENOMIC DNA]</scope>
    <source>
        <strain evidence="2 3">Hb8</strain>
    </source>
</reference>
<dbReference type="Proteomes" id="UP000177445">
    <property type="component" value="Chromosome"/>
</dbReference>
<dbReference type="AlphaFoldDB" id="A0A1D9GJZ5"/>
<evidence type="ECO:0000313" key="3">
    <source>
        <dbReference type="Proteomes" id="UP000177445"/>
    </source>
</evidence>
<dbReference type="CDD" id="cd00865">
    <property type="entry name" value="PEBP_bact_arch"/>
    <property type="match status" value="1"/>
</dbReference>
<evidence type="ECO:0000313" key="2">
    <source>
        <dbReference type="EMBL" id="AOY87962.1"/>
    </source>
</evidence>
<dbReference type="InterPro" id="IPR008914">
    <property type="entry name" value="PEBP"/>
</dbReference>
<dbReference type="PANTHER" id="PTHR30289:SF1">
    <property type="entry name" value="PEBP (PHOSPHATIDYLETHANOLAMINE-BINDING PROTEIN) FAMILY PROTEIN"/>
    <property type="match status" value="1"/>
</dbReference>
<dbReference type="RefSeq" id="WP_070967869.1">
    <property type="nucleotide sequence ID" value="NZ_CP017715.1"/>
</dbReference>
<proteinExistence type="predicted"/>
<dbReference type="NCBIfam" id="TIGR00481">
    <property type="entry name" value="YbhB/YbcL family Raf kinase inhibitor-like protein"/>
    <property type="match status" value="1"/>
</dbReference>
<dbReference type="Gene3D" id="3.90.280.10">
    <property type="entry name" value="PEBP-like"/>
    <property type="match status" value="1"/>
</dbReference>
<organism evidence="2 3">
    <name type="scientific">Marinobacter salinus</name>
    <dbReference type="NCBI Taxonomy" id="1874317"/>
    <lineage>
        <taxon>Bacteria</taxon>
        <taxon>Pseudomonadati</taxon>
        <taxon>Pseudomonadota</taxon>
        <taxon>Gammaproteobacteria</taxon>
        <taxon>Pseudomonadales</taxon>
        <taxon>Marinobacteraceae</taxon>
        <taxon>Marinobacter</taxon>
    </lineage>
</organism>
<name>A0A1D9GJZ5_9GAMM</name>
<dbReference type="PANTHER" id="PTHR30289">
    <property type="entry name" value="UNCHARACTERIZED PROTEIN YBCL-RELATED"/>
    <property type="match status" value="1"/>
</dbReference>
<protein>
    <submittedName>
        <fullName evidence="2">Phospholipid-binding protein</fullName>
    </submittedName>
</protein>
<dbReference type="Pfam" id="PF01161">
    <property type="entry name" value="PBP"/>
    <property type="match status" value="1"/>
</dbReference>
<dbReference type="SUPFAM" id="SSF49777">
    <property type="entry name" value="PEBP-like"/>
    <property type="match status" value="1"/>
</dbReference>